<comment type="similarity">
    <text evidence="4">Belongs to the zinc-containing alcohol dehydrogenase family.</text>
</comment>
<comment type="caution">
    <text evidence="7">The sequence shown here is derived from an EMBL/GenBank/DDBJ whole genome shotgun (WGS) entry which is preliminary data.</text>
</comment>
<protein>
    <submittedName>
        <fullName evidence="7">Galactitol 1-phosphate 5-dehydrogenase</fullName>
    </submittedName>
</protein>
<organism evidence="7 8">
    <name type="scientific">Sodalis ligni</name>
    <dbReference type="NCBI Taxonomy" id="2697027"/>
    <lineage>
        <taxon>Bacteria</taxon>
        <taxon>Pseudomonadati</taxon>
        <taxon>Pseudomonadota</taxon>
        <taxon>Gammaproteobacteria</taxon>
        <taxon>Enterobacterales</taxon>
        <taxon>Bruguierivoracaceae</taxon>
        <taxon>Sodalis</taxon>
    </lineage>
</organism>
<evidence type="ECO:0000313" key="8">
    <source>
        <dbReference type="Proteomes" id="UP000294555"/>
    </source>
</evidence>
<accession>A0A4R1NJG6</accession>
<dbReference type="SUPFAM" id="SSF50129">
    <property type="entry name" value="GroES-like"/>
    <property type="match status" value="1"/>
</dbReference>
<evidence type="ECO:0000256" key="1">
    <source>
        <dbReference type="ARBA" id="ARBA00022723"/>
    </source>
</evidence>
<dbReference type="InterPro" id="IPR013149">
    <property type="entry name" value="ADH-like_C"/>
</dbReference>
<dbReference type="InterPro" id="IPR050129">
    <property type="entry name" value="Zn_alcohol_dh"/>
</dbReference>
<evidence type="ECO:0000259" key="5">
    <source>
        <dbReference type="Pfam" id="PF00107"/>
    </source>
</evidence>
<dbReference type="AlphaFoldDB" id="A0A4R1NJG6"/>
<dbReference type="GO" id="GO:0008270">
    <property type="term" value="F:zinc ion binding"/>
    <property type="evidence" value="ECO:0007669"/>
    <property type="project" value="InterPro"/>
</dbReference>
<dbReference type="InterPro" id="IPR013154">
    <property type="entry name" value="ADH-like_N"/>
</dbReference>
<reference evidence="7 8" key="1">
    <citation type="submission" date="2019-02" db="EMBL/GenBank/DDBJ databases">
        <title>Investigation of anaerobic lignin degradation for improved lignocellulosic biofuels.</title>
        <authorList>
            <person name="Deangelis K."/>
        </authorList>
    </citation>
    <scope>NUCLEOTIDE SEQUENCE [LARGE SCALE GENOMIC DNA]</scope>
    <source>
        <strain evidence="7 8">159R</strain>
    </source>
</reference>
<evidence type="ECO:0000256" key="3">
    <source>
        <dbReference type="ARBA" id="ARBA00023002"/>
    </source>
</evidence>
<feature type="domain" description="Alcohol dehydrogenase-like C-terminal" evidence="5">
    <location>
        <begin position="175"/>
        <end position="298"/>
    </location>
</feature>
<dbReference type="Pfam" id="PF00107">
    <property type="entry name" value="ADH_zinc_N"/>
    <property type="match status" value="1"/>
</dbReference>
<dbReference type="PANTHER" id="PTHR43401:SF2">
    <property type="entry name" value="L-THREONINE 3-DEHYDROGENASE"/>
    <property type="match status" value="1"/>
</dbReference>
<proteinExistence type="inferred from homology"/>
<name>A0A4R1NJG6_9GAMM</name>
<dbReference type="PANTHER" id="PTHR43401">
    <property type="entry name" value="L-THREONINE 3-DEHYDROGENASE"/>
    <property type="match status" value="1"/>
</dbReference>
<dbReference type="SUPFAM" id="SSF51735">
    <property type="entry name" value="NAD(P)-binding Rossmann-fold domains"/>
    <property type="match status" value="1"/>
</dbReference>
<sequence>MNKTMKQVIVKENNLLEITETSIPACGPEDVLVKVHYSGLCGSDIPRIFHDGAHYYPVTLGHEFAGEIMAVGSLVTKVRPGQMICCIPLVPDFSMPECERGFYSLGKGYTFVGSRLPGGNAEYVVMPESSCYLLPAGVNAKQGAFFEPVTVGIHPILLAGGCENKNVVIIGAGTIGLLALQSAKAMGAKTVTAIDINEEKLALAMTLGADYVANASDEDFISRFPHHQEIRFDQLILETAGAPQTVKTALAFAGPRAQLALVGTLHRDLLLGFQEYEQILRKELVLYGSWMNYSAPFPGKEWSITADLFINNQMNIDAIISSDTGVEEYVRQVMALAGGPANGKILLHWGEGK</sequence>
<dbReference type="PROSITE" id="PS00059">
    <property type="entry name" value="ADH_ZINC"/>
    <property type="match status" value="1"/>
</dbReference>
<dbReference type="EMBL" id="SJOI01000001">
    <property type="protein sequence ID" value="TCL04350.1"/>
    <property type="molecule type" value="Genomic_DNA"/>
</dbReference>
<dbReference type="Gene3D" id="3.90.180.10">
    <property type="entry name" value="Medium-chain alcohol dehydrogenases, catalytic domain"/>
    <property type="match status" value="1"/>
</dbReference>
<evidence type="ECO:0000256" key="2">
    <source>
        <dbReference type="ARBA" id="ARBA00022833"/>
    </source>
</evidence>
<evidence type="ECO:0000259" key="6">
    <source>
        <dbReference type="Pfam" id="PF08240"/>
    </source>
</evidence>
<dbReference type="InterPro" id="IPR036291">
    <property type="entry name" value="NAD(P)-bd_dom_sf"/>
</dbReference>
<dbReference type="Gene3D" id="3.40.50.720">
    <property type="entry name" value="NAD(P)-binding Rossmann-like Domain"/>
    <property type="match status" value="1"/>
</dbReference>
<keyword evidence="2 4" id="KW-0862">Zinc</keyword>
<keyword evidence="1 4" id="KW-0479">Metal-binding</keyword>
<feature type="domain" description="Alcohol dehydrogenase-like N-terminal" evidence="6">
    <location>
        <begin position="27"/>
        <end position="135"/>
    </location>
</feature>
<comment type="cofactor">
    <cofactor evidence="4">
        <name>Zn(2+)</name>
        <dbReference type="ChEBI" id="CHEBI:29105"/>
    </cofactor>
</comment>
<dbReference type="Pfam" id="PF08240">
    <property type="entry name" value="ADH_N"/>
    <property type="match status" value="1"/>
</dbReference>
<dbReference type="Proteomes" id="UP000294555">
    <property type="component" value="Unassembled WGS sequence"/>
</dbReference>
<evidence type="ECO:0000256" key="4">
    <source>
        <dbReference type="RuleBase" id="RU361277"/>
    </source>
</evidence>
<evidence type="ECO:0000313" key="7">
    <source>
        <dbReference type="EMBL" id="TCL04350.1"/>
    </source>
</evidence>
<gene>
    <name evidence="7" type="ORF">EZJ58_2464</name>
</gene>
<dbReference type="InterPro" id="IPR002328">
    <property type="entry name" value="ADH_Zn_CS"/>
</dbReference>
<dbReference type="InterPro" id="IPR011032">
    <property type="entry name" value="GroES-like_sf"/>
</dbReference>
<dbReference type="GO" id="GO:0016491">
    <property type="term" value="F:oxidoreductase activity"/>
    <property type="evidence" value="ECO:0007669"/>
    <property type="project" value="UniProtKB-KW"/>
</dbReference>
<dbReference type="CDD" id="cd08236">
    <property type="entry name" value="sugar_DH"/>
    <property type="match status" value="1"/>
</dbReference>
<keyword evidence="8" id="KW-1185">Reference proteome</keyword>
<keyword evidence="3" id="KW-0560">Oxidoreductase</keyword>